<feature type="transmembrane region" description="Helical" evidence="1">
    <location>
        <begin position="19"/>
        <end position="38"/>
    </location>
</feature>
<dbReference type="Proteomes" id="UP001234178">
    <property type="component" value="Unassembled WGS sequence"/>
</dbReference>
<name>A0ABR0AMX0_9CRUS</name>
<keyword evidence="3" id="KW-1185">Reference proteome</keyword>
<evidence type="ECO:0000313" key="3">
    <source>
        <dbReference type="Proteomes" id="UP001234178"/>
    </source>
</evidence>
<organism evidence="2 3">
    <name type="scientific">Daphnia magna</name>
    <dbReference type="NCBI Taxonomy" id="35525"/>
    <lineage>
        <taxon>Eukaryota</taxon>
        <taxon>Metazoa</taxon>
        <taxon>Ecdysozoa</taxon>
        <taxon>Arthropoda</taxon>
        <taxon>Crustacea</taxon>
        <taxon>Branchiopoda</taxon>
        <taxon>Diplostraca</taxon>
        <taxon>Cladocera</taxon>
        <taxon>Anomopoda</taxon>
        <taxon>Daphniidae</taxon>
        <taxon>Daphnia</taxon>
    </lineage>
</organism>
<reference evidence="2 3" key="1">
    <citation type="journal article" date="2023" name="Nucleic Acids Res.">
        <title>The hologenome of Daphnia magna reveals possible DNA methylation and microbiome-mediated evolution of the host genome.</title>
        <authorList>
            <person name="Chaturvedi A."/>
            <person name="Li X."/>
            <person name="Dhandapani V."/>
            <person name="Marshall H."/>
            <person name="Kissane S."/>
            <person name="Cuenca-Cambronero M."/>
            <person name="Asole G."/>
            <person name="Calvet F."/>
            <person name="Ruiz-Romero M."/>
            <person name="Marangio P."/>
            <person name="Guigo R."/>
            <person name="Rago D."/>
            <person name="Mirbahai L."/>
            <person name="Eastwood N."/>
            <person name="Colbourne J.K."/>
            <person name="Zhou J."/>
            <person name="Mallon E."/>
            <person name="Orsini L."/>
        </authorList>
    </citation>
    <scope>NUCLEOTIDE SEQUENCE [LARGE SCALE GENOMIC DNA]</scope>
    <source>
        <strain evidence="2">LRV0_1</strain>
    </source>
</reference>
<dbReference type="EMBL" id="JAOYFB010000038">
    <property type="protein sequence ID" value="KAK4026461.1"/>
    <property type="molecule type" value="Genomic_DNA"/>
</dbReference>
<evidence type="ECO:0000313" key="2">
    <source>
        <dbReference type="EMBL" id="KAK4026461.1"/>
    </source>
</evidence>
<protein>
    <submittedName>
        <fullName evidence="2">Uncharacterized protein</fullName>
    </submittedName>
</protein>
<evidence type="ECO:0000256" key="1">
    <source>
        <dbReference type="SAM" id="Phobius"/>
    </source>
</evidence>
<keyword evidence="1" id="KW-0812">Transmembrane</keyword>
<keyword evidence="1" id="KW-0472">Membrane</keyword>
<sequence>MKSTDQQINSNRYTTKFNIWQTTATTSISSSFFFYFPISQEENFRMDKGSDPIKTVKPPKGLPK</sequence>
<proteinExistence type="predicted"/>
<comment type="caution">
    <text evidence="2">The sequence shown here is derived from an EMBL/GenBank/DDBJ whole genome shotgun (WGS) entry which is preliminary data.</text>
</comment>
<gene>
    <name evidence="2" type="ORF">OUZ56_015457</name>
</gene>
<accession>A0ABR0AMX0</accession>
<keyword evidence="1" id="KW-1133">Transmembrane helix</keyword>